<evidence type="ECO:0000256" key="1">
    <source>
        <dbReference type="SAM" id="Phobius"/>
    </source>
</evidence>
<evidence type="ECO:0000313" key="2">
    <source>
        <dbReference type="EMBL" id="PNF15665.1"/>
    </source>
</evidence>
<dbReference type="Proteomes" id="UP000235965">
    <property type="component" value="Unassembled WGS sequence"/>
</dbReference>
<organism evidence="2 3">
    <name type="scientific">Cryptotermes secundus</name>
    <dbReference type="NCBI Taxonomy" id="105785"/>
    <lineage>
        <taxon>Eukaryota</taxon>
        <taxon>Metazoa</taxon>
        <taxon>Ecdysozoa</taxon>
        <taxon>Arthropoda</taxon>
        <taxon>Hexapoda</taxon>
        <taxon>Insecta</taxon>
        <taxon>Pterygota</taxon>
        <taxon>Neoptera</taxon>
        <taxon>Polyneoptera</taxon>
        <taxon>Dictyoptera</taxon>
        <taxon>Blattodea</taxon>
        <taxon>Blattoidea</taxon>
        <taxon>Termitoidae</taxon>
        <taxon>Kalotermitidae</taxon>
        <taxon>Cryptotermitinae</taxon>
        <taxon>Cryptotermes</taxon>
    </lineage>
</organism>
<feature type="transmembrane region" description="Helical" evidence="1">
    <location>
        <begin position="51"/>
        <end position="71"/>
    </location>
</feature>
<reference evidence="2 3" key="1">
    <citation type="submission" date="2017-12" db="EMBL/GenBank/DDBJ databases">
        <title>Hemimetabolous genomes reveal molecular basis of termite eusociality.</title>
        <authorList>
            <person name="Harrison M.C."/>
            <person name="Jongepier E."/>
            <person name="Robertson H.M."/>
            <person name="Arning N."/>
            <person name="Bitard-Feildel T."/>
            <person name="Chao H."/>
            <person name="Childers C.P."/>
            <person name="Dinh H."/>
            <person name="Doddapaneni H."/>
            <person name="Dugan S."/>
            <person name="Gowin J."/>
            <person name="Greiner C."/>
            <person name="Han Y."/>
            <person name="Hu H."/>
            <person name="Hughes D.S.T."/>
            <person name="Huylmans A.-K."/>
            <person name="Kemena C."/>
            <person name="Kremer L.P.M."/>
            <person name="Lee S.L."/>
            <person name="Lopez-Ezquerra A."/>
            <person name="Mallet L."/>
            <person name="Monroy-Kuhn J.M."/>
            <person name="Moser A."/>
            <person name="Murali S.C."/>
            <person name="Muzny D.M."/>
            <person name="Otani S."/>
            <person name="Piulachs M.-D."/>
            <person name="Poelchau M."/>
            <person name="Qu J."/>
            <person name="Schaub F."/>
            <person name="Wada-Katsumata A."/>
            <person name="Worley K.C."/>
            <person name="Xie Q."/>
            <person name="Ylla G."/>
            <person name="Poulsen M."/>
            <person name="Gibbs R.A."/>
            <person name="Schal C."/>
            <person name="Richards S."/>
            <person name="Belles X."/>
            <person name="Korb J."/>
            <person name="Bornberg-Bauer E."/>
        </authorList>
    </citation>
    <scope>NUCLEOTIDE SEQUENCE [LARGE SCALE GENOMIC DNA]</scope>
    <source>
        <tissue evidence="2">Whole body</tissue>
    </source>
</reference>
<dbReference type="InParanoid" id="A0A2J7PH43"/>
<keyword evidence="1" id="KW-0812">Transmembrane</keyword>
<name>A0A2J7PH43_9NEOP</name>
<dbReference type="EMBL" id="NEVH01025150">
    <property type="protein sequence ID" value="PNF15665.1"/>
    <property type="molecule type" value="Genomic_DNA"/>
</dbReference>
<proteinExistence type="predicted"/>
<keyword evidence="1" id="KW-0472">Membrane</keyword>
<dbReference type="AlphaFoldDB" id="A0A2J7PH43"/>
<sequence length="80" mass="9349">MQTIHSYKTSVHTRSTQAHIPEDGILQVKPVSFLCSHLDAQCTTRKREIHIFSMVLLSRVTLYRYFIFLFLRSLPVTNII</sequence>
<protein>
    <submittedName>
        <fullName evidence="2">Uncharacterized protein</fullName>
    </submittedName>
</protein>
<comment type="caution">
    <text evidence="2">The sequence shown here is derived from an EMBL/GenBank/DDBJ whole genome shotgun (WGS) entry which is preliminary data.</text>
</comment>
<keyword evidence="3" id="KW-1185">Reference proteome</keyword>
<gene>
    <name evidence="2" type="ORF">B7P43_G15599</name>
</gene>
<keyword evidence="1" id="KW-1133">Transmembrane helix</keyword>
<accession>A0A2J7PH43</accession>
<evidence type="ECO:0000313" key="3">
    <source>
        <dbReference type="Proteomes" id="UP000235965"/>
    </source>
</evidence>